<dbReference type="AlphaFoldDB" id="A0AAX4K9A4"/>
<evidence type="ECO:0000313" key="1">
    <source>
        <dbReference type="EMBL" id="WWD02108.1"/>
    </source>
</evidence>
<gene>
    <name evidence="1" type="ORF">V865_000146</name>
</gene>
<name>A0AAX4K9A4_9TREE</name>
<dbReference type="KEGG" id="ker:91098950"/>
<dbReference type="Proteomes" id="UP001358614">
    <property type="component" value="Chromosome 1"/>
</dbReference>
<evidence type="ECO:0000313" key="2">
    <source>
        <dbReference type="Proteomes" id="UP001358614"/>
    </source>
</evidence>
<protein>
    <submittedName>
        <fullName evidence="1">Uncharacterized protein</fullName>
    </submittedName>
</protein>
<proteinExistence type="predicted"/>
<sequence length="238" mass="26666">MTSTSTSSFPEIYAEQTSCLQRNVTVTLSPVSSTNQHPLTVSIEPDAIRYPAYHSDGSTMDDHPFSSLGDNLHPSTTYQSYRVEQILLREPGQGSMLHVPRTSSGGVESRWQMIDPDDESIRPYLPTQQETERVSQMIERERNDPLPRDTPNPRFYQMTLDSATDKSIDTLAVVRPGYTILIPSNNSAENFRIGKKSHYLLLDGDIDFTNADENSAKRFEGNVTSFVESIATPIKTSM</sequence>
<dbReference type="EMBL" id="CP144089">
    <property type="protein sequence ID" value="WWD02108.1"/>
    <property type="molecule type" value="Genomic_DNA"/>
</dbReference>
<dbReference type="RefSeq" id="XP_066080075.1">
    <property type="nucleotide sequence ID" value="XM_066223978.1"/>
</dbReference>
<organism evidence="1 2">
    <name type="scientific">Kwoniella europaea PYCC6329</name>
    <dbReference type="NCBI Taxonomy" id="1423913"/>
    <lineage>
        <taxon>Eukaryota</taxon>
        <taxon>Fungi</taxon>
        <taxon>Dikarya</taxon>
        <taxon>Basidiomycota</taxon>
        <taxon>Agaricomycotina</taxon>
        <taxon>Tremellomycetes</taxon>
        <taxon>Tremellales</taxon>
        <taxon>Cryptococcaceae</taxon>
        <taxon>Kwoniella</taxon>
    </lineage>
</organism>
<dbReference type="GeneID" id="91098950"/>
<accession>A0AAX4K9A4</accession>
<reference evidence="1 2" key="1">
    <citation type="submission" date="2024-01" db="EMBL/GenBank/DDBJ databases">
        <title>Comparative genomics of Cryptococcus and Kwoniella reveals pathogenesis evolution and contrasting modes of karyotype evolution via chromosome fusion or intercentromeric recombination.</title>
        <authorList>
            <person name="Coelho M.A."/>
            <person name="David-Palma M."/>
            <person name="Shea T."/>
            <person name="Bowers K."/>
            <person name="McGinley-Smith S."/>
            <person name="Mohammad A.W."/>
            <person name="Gnirke A."/>
            <person name="Yurkov A.M."/>
            <person name="Nowrousian M."/>
            <person name="Sun S."/>
            <person name="Cuomo C.A."/>
            <person name="Heitman J."/>
        </authorList>
    </citation>
    <scope>NUCLEOTIDE SEQUENCE [LARGE SCALE GENOMIC DNA]</scope>
    <source>
        <strain evidence="1 2">PYCC6329</strain>
    </source>
</reference>
<keyword evidence="2" id="KW-1185">Reference proteome</keyword>